<dbReference type="PANTHER" id="PTHR38133:SF1">
    <property type="entry name" value="SLR1429 PROTEIN"/>
    <property type="match status" value="1"/>
</dbReference>
<evidence type="ECO:0000313" key="2">
    <source>
        <dbReference type="Proteomes" id="UP000301309"/>
    </source>
</evidence>
<reference evidence="1 2" key="1">
    <citation type="journal article" date="2020" name="Int. J. Syst. Evol. Microbiol.">
        <title>Reclassification of Streptomyces castelarensis and Streptomyces sporoclivatus as later heterotypic synonyms of Streptomyces antimycoticus.</title>
        <authorList>
            <person name="Komaki H."/>
            <person name="Tamura T."/>
        </authorList>
    </citation>
    <scope>NUCLEOTIDE SEQUENCE [LARGE SCALE GENOMIC DNA]</scope>
    <source>
        <strain evidence="1 2">NBRC 13459</strain>
    </source>
</reference>
<sequence length="132" mass="15030">MSRTESERTFAALPPARGRGFARTWWGQAWLKALEDTALDGEQLKRGRKQAREGAVGAVCVRPGRVTAVVRDRDRTPYRSDVLLREFTDAEWDRLLGWSRTAPAISPPCWTATCLRSWPRTRRPWASNCCRG</sequence>
<name>A0A4D4LLS9_STRVO</name>
<dbReference type="PANTHER" id="PTHR38133">
    <property type="entry name" value="SLR1429 PROTEIN"/>
    <property type="match status" value="1"/>
</dbReference>
<gene>
    <name evidence="1" type="ORF">SVIO_099200</name>
</gene>
<comment type="caution">
    <text evidence="1">The sequence shown here is derived from an EMBL/GenBank/DDBJ whole genome shotgun (WGS) entry which is preliminary data.</text>
</comment>
<proteinExistence type="predicted"/>
<keyword evidence="2" id="KW-1185">Reference proteome</keyword>
<dbReference type="Proteomes" id="UP000301309">
    <property type="component" value="Unassembled WGS sequence"/>
</dbReference>
<dbReference type="EMBL" id="BJHW01000002">
    <property type="protein sequence ID" value="GDY59297.1"/>
    <property type="molecule type" value="Genomic_DNA"/>
</dbReference>
<evidence type="ECO:0000313" key="1">
    <source>
        <dbReference type="EMBL" id="GDY59297.1"/>
    </source>
</evidence>
<protein>
    <submittedName>
        <fullName evidence="1">Uncharacterized protein</fullName>
    </submittedName>
</protein>
<organism evidence="1 2">
    <name type="scientific">Streptomyces violaceusniger</name>
    <dbReference type="NCBI Taxonomy" id="68280"/>
    <lineage>
        <taxon>Bacteria</taxon>
        <taxon>Bacillati</taxon>
        <taxon>Actinomycetota</taxon>
        <taxon>Actinomycetes</taxon>
        <taxon>Kitasatosporales</taxon>
        <taxon>Streptomycetaceae</taxon>
        <taxon>Streptomyces</taxon>
        <taxon>Streptomyces violaceusniger group</taxon>
    </lineage>
</organism>
<accession>A0A4D4LLS9</accession>
<dbReference type="AlphaFoldDB" id="A0A4D4LLS9"/>